<name>A0A7X4GHX7_9SPHN</name>
<reference evidence="2 3" key="1">
    <citation type="submission" date="2019-12" db="EMBL/GenBank/DDBJ databases">
        <authorList>
            <person name="Feng G."/>
            <person name="Zhu H."/>
        </authorList>
    </citation>
    <scope>NUCLEOTIDE SEQUENCE [LARGE SCALE GENOMIC DNA]</scope>
    <source>
        <strain evidence="2 3">FGD1</strain>
    </source>
</reference>
<dbReference type="Proteomes" id="UP000465810">
    <property type="component" value="Unassembled WGS sequence"/>
</dbReference>
<sequence length="186" mass="20319">MRKLWGLFIVFFLGVVTPAVAQDGEPFWIGNSWAVGREHISEEKDVGGGISCSVYTKSSSYSAMLGIKNQPAIITMFMGTMQMTSLSFASPIAPIDETNSLSMRILMRDYTTNDLSSDVVALPFPERGGHTYIWIMPNEEGRRLAHLLSNALTVTIRNANSAVVQTIAVNDEGHIAFEKLADCVSG</sequence>
<gene>
    <name evidence="2" type="ORF">GR702_14190</name>
</gene>
<keyword evidence="1" id="KW-0732">Signal</keyword>
<feature type="signal peptide" evidence="1">
    <location>
        <begin position="1"/>
        <end position="21"/>
    </location>
</feature>
<dbReference type="AlphaFoldDB" id="A0A7X4GHX7"/>
<proteinExistence type="predicted"/>
<evidence type="ECO:0000313" key="2">
    <source>
        <dbReference type="EMBL" id="MYL98913.1"/>
    </source>
</evidence>
<comment type="caution">
    <text evidence="2">The sequence shown here is derived from an EMBL/GenBank/DDBJ whole genome shotgun (WGS) entry which is preliminary data.</text>
</comment>
<dbReference type="EMBL" id="WVTD01000010">
    <property type="protein sequence ID" value="MYL98913.1"/>
    <property type="molecule type" value="Genomic_DNA"/>
</dbReference>
<evidence type="ECO:0000256" key="1">
    <source>
        <dbReference type="SAM" id="SignalP"/>
    </source>
</evidence>
<feature type="chain" id="PRO_5030837599" evidence="1">
    <location>
        <begin position="22"/>
        <end position="186"/>
    </location>
</feature>
<dbReference type="RefSeq" id="WP_160986540.1">
    <property type="nucleotide sequence ID" value="NZ_WVTD01000010.1"/>
</dbReference>
<evidence type="ECO:0000313" key="3">
    <source>
        <dbReference type="Proteomes" id="UP000465810"/>
    </source>
</evidence>
<keyword evidence="3" id="KW-1185">Reference proteome</keyword>
<accession>A0A7X4GHX7</accession>
<protein>
    <submittedName>
        <fullName evidence="2">Uncharacterized protein</fullName>
    </submittedName>
</protein>
<organism evidence="2 3">
    <name type="scientific">Novosphingobium silvae</name>
    <dbReference type="NCBI Taxonomy" id="2692619"/>
    <lineage>
        <taxon>Bacteria</taxon>
        <taxon>Pseudomonadati</taxon>
        <taxon>Pseudomonadota</taxon>
        <taxon>Alphaproteobacteria</taxon>
        <taxon>Sphingomonadales</taxon>
        <taxon>Sphingomonadaceae</taxon>
        <taxon>Novosphingobium</taxon>
    </lineage>
</organism>